<evidence type="ECO:0000313" key="4">
    <source>
        <dbReference type="Proteomes" id="UP001470230"/>
    </source>
</evidence>
<dbReference type="SMART" id="SM00176">
    <property type="entry name" value="RAN"/>
    <property type="match status" value="1"/>
</dbReference>
<organism evidence="3 4">
    <name type="scientific">Tritrichomonas musculus</name>
    <dbReference type="NCBI Taxonomy" id="1915356"/>
    <lineage>
        <taxon>Eukaryota</taxon>
        <taxon>Metamonada</taxon>
        <taxon>Parabasalia</taxon>
        <taxon>Tritrichomonadida</taxon>
        <taxon>Tritrichomonadidae</taxon>
        <taxon>Tritrichomonas</taxon>
    </lineage>
</organism>
<evidence type="ECO:0000256" key="1">
    <source>
        <dbReference type="ARBA" id="ARBA00022741"/>
    </source>
</evidence>
<dbReference type="PANTHER" id="PTHR47978">
    <property type="match status" value="1"/>
</dbReference>
<reference evidence="3 4" key="1">
    <citation type="submission" date="2024-04" db="EMBL/GenBank/DDBJ databases">
        <title>Tritrichomonas musculus Genome.</title>
        <authorList>
            <person name="Alves-Ferreira E."/>
            <person name="Grigg M."/>
            <person name="Lorenzi H."/>
            <person name="Galac M."/>
        </authorList>
    </citation>
    <scope>NUCLEOTIDE SEQUENCE [LARGE SCALE GENOMIC DNA]</scope>
    <source>
        <strain evidence="3 4">EAF2021</strain>
    </source>
</reference>
<proteinExistence type="predicted"/>
<dbReference type="SMART" id="SM00175">
    <property type="entry name" value="RAB"/>
    <property type="match status" value="1"/>
</dbReference>
<dbReference type="SUPFAM" id="SSF52540">
    <property type="entry name" value="P-loop containing nucleoside triphosphate hydrolases"/>
    <property type="match status" value="1"/>
</dbReference>
<keyword evidence="4" id="KW-1185">Reference proteome</keyword>
<dbReference type="Proteomes" id="UP001470230">
    <property type="component" value="Unassembled WGS sequence"/>
</dbReference>
<accession>A0ABR2JRR4</accession>
<dbReference type="CDD" id="cd00154">
    <property type="entry name" value="Rab"/>
    <property type="match status" value="1"/>
</dbReference>
<dbReference type="InterPro" id="IPR001806">
    <property type="entry name" value="Small_GTPase"/>
</dbReference>
<dbReference type="SMART" id="SM00173">
    <property type="entry name" value="RAS"/>
    <property type="match status" value="1"/>
</dbReference>
<dbReference type="NCBIfam" id="TIGR00231">
    <property type="entry name" value="small_GTP"/>
    <property type="match status" value="1"/>
</dbReference>
<sequence length="212" mass="23793">MSEEEFKFKIVFVGDTTVGKTSLIHRFLNLDPVNASTTGATSTRAETQIDGKTVVLNVWDTAGQETFRNLVPIYAKGSHAAIIVFDQSNPQTYEHVDGWYNYIREQVGDRTIICLAANKSDLPPAVPTEKALSWAAEHNVEMMRTSATDGTNVETLFETVSRLLVQQNEKLMKEEAERKKRDAENSNQVNIAGDDYKNSKKKDDKKKDNCCN</sequence>
<keyword evidence="1" id="KW-0547">Nucleotide-binding</keyword>
<dbReference type="PROSITE" id="PS51419">
    <property type="entry name" value="RAB"/>
    <property type="match status" value="1"/>
</dbReference>
<dbReference type="InterPro" id="IPR027417">
    <property type="entry name" value="P-loop_NTPase"/>
</dbReference>
<protein>
    <recommendedName>
        <fullName evidence="5">Small GTP-binding protein</fullName>
    </recommendedName>
</protein>
<feature type="compositionally biased region" description="Basic and acidic residues" evidence="2">
    <location>
        <begin position="173"/>
        <end position="184"/>
    </location>
</feature>
<dbReference type="EMBL" id="JAPFFF010000010">
    <property type="protein sequence ID" value="KAK8881587.1"/>
    <property type="molecule type" value="Genomic_DNA"/>
</dbReference>
<dbReference type="SMART" id="SM00174">
    <property type="entry name" value="RHO"/>
    <property type="match status" value="1"/>
</dbReference>
<dbReference type="PRINTS" id="PR00449">
    <property type="entry name" value="RASTRNSFRMNG"/>
</dbReference>
<name>A0ABR2JRR4_9EUKA</name>
<dbReference type="Gene3D" id="3.40.50.300">
    <property type="entry name" value="P-loop containing nucleotide triphosphate hydrolases"/>
    <property type="match status" value="1"/>
</dbReference>
<dbReference type="Pfam" id="PF00071">
    <property type="entry name" value="Ras"/>
    <property type="match status" value="1"/>
</dbReference>
<feature type="compositionally biased region" description="Basic and acidic residues" evidence="2">
    <location>
        <begin position="194"/>
        <end position="212"/>
    </location>
</feature>
<feature type="region of interest" description="Disordered" evidence="2">
    <location>
        <begin position="173"/>
        <end position="212"/>
    </location>
</feature>
<evidence type="ECO:0000313" key="3">
    <source>
        <dbReference type="EMBL" id="KAK8881587.1"/>
    </source>
</evidence>
<comment type="caution">
    <text evidence="3">The sequence shown here is derived from an EMBL/GenBank/DDBJ whole genome shotgun (WGS) entry which is preliminary data.</text>
</comment>
<evidence type="ECO:0000256" key="2">
    <source>
        <dbReference type="SAM" id="MobiDB-lite"/>
    </source>
</evidence>
<dbReference type="InterPro" id="IPR005225">
    <property type="entry name" value="Small_GTP-bd"/>
</dbReference>
<gene>
    <name evidence="3" type="ORF">M9Y10_004331</name>
</gene>
<evidence type="ECO:0008006" key="5">
    <source>
        <dbReference type="Google" id="ProtNLM"/>
    </source>
</evidence>
<dbReference type="PROSITE" id="PS51421">
    <property type="entry name" value="RAS"/>
    <property type="match status" value="1"/>
</dbReference>